<evidence type="ECO:0000256" key="3">
    <source>
        <dbReference type="HAMAP-Rule" id="MF_03228"/>
    </source>
</evidence>
<keyword evidence="3" id="KW-0276">Fatty acid metabolism</keyword>
<dbReference type="GO" id="GO:0006083">
    <property type="term" value="P:acetate metabolic process"/>
    <property type="evidence" value="ECO:0007669"/>
    <property type="project" value="InterPro"/>
</dbReference>
<dbReference type="Gene3D" id="3.30.750.70">
    <property type="entry name" value="4-hydroxybutyrate coenzyme like domains"/>
    <property type="match status" value="1"/>
</dbReference>
<dbReference type="InterPro" id="IPR038460">
    <property type="entry name" value="AcetylCoA_hyd_C_sf"/>
</dbReference>
<feature type="domain" description="Acetyl-CoA hydrolase/transferase N-terminal" evidence="4">
    <location>
        <begin position="9"/>
        <end position="187"/>
    </location>
</feature>
<dbReference type="PANTHER" id="PTHR21432:SF20">
    <property type="entry name" value="ACETYL-COA HYDROLASE"/>
    <property type="match status" value="1"/>
</dbReference>
<dbReference type="InterPro" id="IPR023990">
    <property type="entry name" value="Butryl-CoA_acetate_CoA_Tfrase"/>
</dbReference>
<comment type="similarity">
    <text evidence="1 3">Belongs to the acetyl-CoA hydrolase/transferase family.</text>
</comment>
<dbReference type="PANTHER" id="PTHR21432">
    <property type="entry name" value="ACETYL-COA HYDROLASE-RELATED"/>
    <property type="match status" value="1"/>
</dbReference>
<dbReference type="EMBL" id="FQWY01000022">
    <property type="protein sequence ID" value="SHG99824.1"/>
    <property type="molecule type" value="Genomic_DNA"/>
</dbReference>
<feature type="binding site" evidence="3">
    <location>
        <position position="323"/>
    </location>
    <ligand>
        <name>CoA</name>
        <dbReference type="ChEBI" id="CHEBI:57287"/>
    </ligand>
</feature>
<dbReference type="EC" id="2.8.3.-" evidence="3"/>
<comment type="subcellular location">
    <subcellularLocation>
        <location evidence="3">Cytoplasm</location>
    </subcellularLocation>
</comment>
<keyword evidence="3" id="KW-0443">Lipid metabolism</keyword>
<protein>
    <recommendedName>
        <fullName evidence="3">Probable butyrate:acetyl-CoA coenzyme A-transferase</fullName>
        <shortName evidence="3">Butyrate CoA-transferase</shortName>
        <ecNumber evidence="3">2.8.3.-</ecNumber>
    </recommendedName>
</protein>
<dbReference type="GO" id="GO:0005737">
    <property type="term" value="C:cytoplasm"/>
    <property type="evidence" value="ECO:0007669"/>
    <property type="project" value="UniProtKB-SubCell"/>
</dbReference>
<dbReference type="Proteomes" id="UP000242329">
    <property type="component" value="Unassembled WGS sequence"/>
</dbReference>
<keyword evidence="3" id="KW-0963">Cytoplasm</keyword>
<name>A0A1M5PDE6_9FIRM</name>
<dbReference type="Pfam" id="PF02550">
    <property type="entry name" value="AcetylCoA_hydro"/>
    <property type="match status" value="1"/>
</dbReference>
<dbReference type="Gene3D" id="3.40.1080.10">
    <property type="entry name" value="Glutaconate Coenzyme A-transferase"/>
    <property type="match status" value="1"/>
</dbReference>
<dbReference type="InterPro" id="IPR003702">
    <property type="entry name" value="ActCoA_hydro_N"/>
</dbReference>
<dbReference type="HAMAP" id="MF_03228">
    <property type="entry name" value="But_CoA_trans"/>
    <property type="match status" value="1"/>
</dbReference>
<feature type="binding site" evidence="3">
    <location>
        <begin position="223"/>
        <end position="227"/>
    </location>
    <ligand>
        <name>CoA</name>
        <dbReference type="ChEBI" id="CHEBI:57287"/>
    </ligand>
</feature>
<dbReference type="InterPro" id="IPR046433">
    <property type="entry name" value="ActCoA_hydro"/>
</dbReference>
<gene>
    <name evidence="6" type="ORF">SAMN02745221_01440</name>
</gene>
<evidence type="ECO:0000259" key="4">
    <source>
        <dbReference type="Pfam" id="PF02550"/>
    </source>
</evidence>
<proteinExistence type="inferred from homology"/>
<feature type="binding site" evidence="3">
    <location>
        <position position="346"/>
    </location>
    <ligand>
        <name>CoA</name>
        <dbReference type="ChEBI" id="CHEBI:57287"/>
    </ligand>
</feature>
<evidence type="ECO:0000313" key="6">
    <source>
        <dbReference type="EMBL" id="SHG99824.1"/>
    </source>
</evidence>
<dbReference type="InterPro" id="IPR026888">
    <property type="entry name" value="AcetylCoA_hyd_C"/>
</dbReference>
<dbReference type="OrthoDB" id="9801795at2"/>
<evidence type="ECO:0000256" key="2">
    <source>
        <dbReference type="ARBA" id="ARBA00022679"/>
    </source>
</evidence>
<comment type="function">
    <text evidence="3">Coenzyme A-transferase that converts butyrate to butyryl-CoA.</text>
</comment>
<evidence type="ECO:0000313" key="7">
    <source>
        <dbReference type="Proteomes" id="UP000242329"/>
    </source>
</evidence>
<accession>A0A1M5PDE6</accession>
<dbReference type="RefSeq" id="WP_073092136.1">
    <property type="nucleotide sequence ID" value="NZ_FQWY01000022.1"/>
</dbReference>
<keyword evidence="7" id="KW-1185">Reference proteome</keyword>
<feature type="active site" description="5-glutamyl coenzyme A thioester intermediate" evidence="3">
    <location>
        <position position="248"/>
    </location>
</feature>
<dbReference type="Pfam" id="PF13336">
    <property type="entry name" value="AcetylCoA_hyd_C"/>
    <property type="match status" value="1"/>
</dbReference>
<dbReference type="UniPathway" id="UPA00863"/>
<evidence type="ECO:0000256" key="1">
    <source>
        <dbReference type="ARBA" id="ARBA00009632"/>
    </source>
</evidence>
<dbReference type="SUPFAM" id="SSF100950">
    <property type="entry name" value="NagB/RpiA/CoA transferase-like"/>
    <property type="match status" value="2"/>
</dbReference>
<evidence type="ECO:0000259" key="5">
    <source>
        <dbReference type="Pfam" id="PF13336"/>
    </source>
</evidence>
<organism evidence="6 7">
    <name type="scientific">Thermosyntropha lipolytica DSM 11003</name>
    <dbReference type="NCBI Taxonomy" id="1123382"/>
    <lineage>
        <taxon>Bacteria</taxon>
        <taxon>Bacillati</taxon>
        <taxon>Bacillota</taxon>
        <taxon>Clostridia</taxon>
        <taxon>Eubacteriales</taxon>
        <taxon>Syntrophomonadaceae</taxon>
        <taxon>Thermosyntropha</taxon>
    </lineage>
</organism>
<sequence>MAIAKDFYYQYKQKKVTAEEAVKVVKSGDWVQYGEFAMQPKTLDAALAKRVNELEDVKIRAVCTTFMPEVIKADPERKHFIYNDWHFSALSRRLHENNLCNYIPIAYHEAKKLIEEFLTIDVAFVLVAPMDERGFFNLGPSNSITSYVINKAKTVIVEVNTSVPICLGGNSESVHISQVDYIVESEDNPKLFNLPPAQITETDRQIASQVMNLIEDRCCLQLGIGGLPNAVGALIAQSDLKDLGVHTEMLVDSFVDMYEAGRITGKYKTLDKGKMVYTFALGTDKLYDFLHDNPVCASYPVHYTNDPLMIAQNDKVFAINNAIEVDLYGQVASEASAGRHISGTGGQLDFIYGAFRSKGGKGLICLSSTTTLKDGTVISRIKPTLDPGTIVTVPRSLAYYIVTEFGYAVLKGKSTWERAEALINIAHPDFRDELIKEAERLKIWVRTNRQDS</sequence>
<dbReference type="GO" id="GO:0008775">
    <property type="term" value="F:acetate CoA-transferase activity"/>
    <property type="evidence" value="ECO:0007669"/>
    <property type="project" value="InterPro"/>
</dbReference>
<reference evidence="7" key="1">
    <citation type="submission" date="2016-11" db="EMBL/GenBank/DDBJ databases">
        <authorList>
            <person name="Varghese N."/>
            <person name="Submissions S."/>
        </authorList>
    </citation>
    <scope>NUCLEOTIDE SEQUENCE [LARGE SCALE GENOMIC DNA]</scope>
    <source>
        <strain evidence="7">DSM 11003</strain>
    </source>
</reference>
<dbReference type="InterPro" id="IPR037171">
    <property type="entry name" value="NagB/RpiA_transferase-like"/>
</dbReference>
<dbReference type="Gene3D" id="3.40.1080.20">
    <property type="entry name" value="Acetyl-CoA hydrolase/transferase C-terminal domain"/>
    <property type="match status" value="1"/>
</dbReference>
<dbReference type="STRING" id="1123382.SAMN02745221_01440"/>
<dbReference type="AlphaFoldDB" id="A0A1M5PDE6"/>
<comment type="pathway">
    <text evidence="3">Lipid metabolism; butanoate metabolism.</text>
</comment>
<dbReference type="GO" id="GO:0019605">
    <property type="term" value="P:butyrate metabolic process"/>
    <property type="evidence" value="ECO:0007669"/>
    <property type="project" value="UniProtKB-UniRule"/>
</dbReference>
<keyword evidence="2 3" id="KW-0808">Transferase</keyword>
<dbReference type="GO" id="GO:0006084">
    <property type="term" value="P:acetyl-CoA metabolic process"/>
    <property type="evidence" value="ECO:0007669"/>
    <property type="project" value="UniProtKB-UniRule"/>
</dbReference>
<comment type="catalytic activity">
    <reaction evidence="3">
        <text>butanoate + acetyl-CoA = butanoyl-CoA + acetate</text>
        <dbReference type="Rhea" id="RHEA:30071"/>
        <dbReference type="ChEBI" id="CHEBI:17968"/>
        <dbReference type="ChEBI" id="CHEBI:30089"/>
        <dbReference type="ChEBI" id="CHEBI:57288"/>
        <dbReference type="ChEBI" id="CHEBI:57371"/>
    </reaction>
</comment>
<feature type="domain" description="Acetyl-CoA hydrolase/transferase C-terminal" evidence="5">
    <location>
        <begin position="282"/>
        <end position="438"/>
    </location>
</feature>